<dbReference type="GO" id="GO:0008233">
    <property type="term" value="F:peptidase activity"/>
    <property type="evidence" value="ECO:0007669"/>
    <property type="project" value="UniProtKB-KW"/>
</dbReference>
<keyword evidence="7" id="KW-0695">RNA-directed DNA polymerase</keyword>
<dbReference type="SUPFAM" id="SSF53098">
    <property type="entry name" value="Ribonuclease H-like"/>
    <property type="match status" value="1"/>
</dbReference>
<dbReference type="InterPro" id="IPR043502">
    <property type="entry name" value="DNA/RNA_pol_sf"/>
</dbReference>
<evidence type="ECO:0000256" key="4">
    <source>
        <dbReference type="ARBA" id="ARBA00022722"/>
    </source>
</evidence>
<evidence type="ECO:0000259" key="9">
    <source>
        <dbReference type="Pfam" id="PF24626"/>
    </source>
</evidence>
<dbReference type="Gene3D" id="3.30.420.10">
    <property type="entry name" value="Ribonuclease H-like superfamily/Ribonuclease H"/>
    <property type="match status" value="1"/>
</dbReference>
<dbReference type="InterPro" id="IPR012337">
    <property type="entry name" value="RNaseH-like_sf"/>
</dbReference>
<name>A0A6L2NC35_TANCI</name>
<evidence type="ECO:0000256" key="3">
    <source>
        <dbReference type="ARBA" id="ARBA00022695"/>
    </source>
</evidence>
<feature type="compositionally biased region" description="Basic and acidic residues" evidence="8">
    <location>
        <begin position="207"/>
        <end position="228"/>
    </location>
</feature>
<dbReference type="EMBL" id="BKCJ010008628">
    <property type="protein sequence ID" value="GEU83159.1"/>
    <property type="molecule type" value="Genomic_DNA"/>
</dbReference>
<proteinExistence type="predicted"/>
<feature type="region of interest" description="Disordered" evidence="8">
    <location>
        <begin position="201"/>
        <end position="228"/>
    </location>
</feature>
<dbReference type="InterPro" id="IPR043128">
    <property type="entry name" value="Rev_trsase/Diguanyl_cyclase"/>
</dbReference>
<keyword evidence="1" id="KW-0645">Protease</keyword>
<dbReference type="Gene3D" id="3.30.70.270">
    <property type="match status" value="1"/>
</dbReference>
<keyword evidence="6" id="KW-0378">Hydrolase</keyword>
<evidence type="ECO:0000256" key="5">
    <source>
        <dbReference type="ARBA" id="ARBA00022759"/>
    </source>
</evidence>
<dbReference type="PANTHER" id="PTHR34072:SF52">
    <property type="entry name" value="RIBONUCLEASE H"/>
    <property type="match status" value="1"/>
</dbReference>
<dbReference type="Pfam" id="PF24626">
    <property type="entry name" value="SH3_Tf2-1"/>
    <property type="match status" value="1"/>
</dbReference>
<evidence type="ECO:0000256" key="2">
    <source>
        <dbReference type="ARBA" id="ARBA00022679"/>
    </source>
</evidence>
<keyword evidence="2" id="KW-0808">Transferase</keyword>
<evidence type="ECO:0000256" key="8">
    <source>
        <dbReference type="SAM" id="MobiDB-lite"/>
    </source>
</evidence>
<dbReference type="InterPro" id="IPR021109">
    <property type="entry name" value="Peptidase_aspartic_dom_sf"/>
</dbReference>
<dbReference type="FunFam" id="3.10.10.10:FF:000007">
    <property type="entry name" value="Retrovirus-related Pol polyprotein from transposon 17.6-like Protein"/>
    <property type="match status" value="1"/>
</dbReference>
<dbReference type="Pfam" id="PF08284">
    <property type="entry name" value="RVP_2"/>
    <property type="match status" value="1"/>
</dbReference>
<evidence type="ECO:0000256" key="7">
    <source>
        <dbReference type="ARBA" id="ARBA00022918"/>
    </source>
</evidence>
<protein>
    <recommendedName>
        <fullName evidence="9">Tf2-1-like SH3-like domain-containing protein</fullName>
    </recommendedName>
</protein>
<evidence type="ECO:0000256" key="6">
    <source>
        <dbReference type="ARBA" id="ARBA00022801"/>
    </source>
</evidence>
<dbReference type="GO" id="GO:0006508">
    <property type="term" value="P:proteolysis"/>
    <property type="evidence" value="ECO:0007669"/>
    <property type="project" value="UniProtKB-KW"/>
</dbReference>
<organism evidence="10">
    <name type="scientific">Tanacetum cinerariifolium</name>
    <name type="common">Dalmatian daisy</name>
    <name type="synonym">Chrysanthemum cinerariifolium</name>
    <dbReference type="NCBI Taxonomy" id="118510"/>
    <lineage>
        <taxon>Eukaryota</taxon>
        <taxon>Viridiplantae</taxon>
        <taxon>Streptophyta</taxon>
        <taxon>Embryophyta</taxon>
        <taxon>Tracheophyta</taxon>
        <taxon>Spermatophyta</taxon>
        <taxon>Magnoliopsida</taxon>
        <taxon>eudicotyledons</taxon>
        <taxon>Gunneridae</taxon>
        <taxon>Pentapetalae</taxon>
        <taxon>asterids</taxon>
        <taxon>campanulids</taxon>
        <taxon>Asterales</taxon>
        <taxon>Asteraceae</taxon>
        <taxon>Asteroideae</taxon>
        <taxon>Anthemideae</taxon>
        <taxon>Anthemidinae</taxon>
        <taxon>Tanacetum</taxon>
    </lineage>
</organism>
<dbReference type="GO" id="GO:0003964">
    <property type="term" value="F:RNA-directed DNA polymerase activity"/>
    <property type="evidence" value="ECO:0007669"/>
    <property type="project" value="UniProtKB-KW"/>
</dbReference>
<dbReference type="AlphaFoldDB" id="A0A6L2NC35"/>
<keyword evidence="5" id="KW-0255">Endonuclease</keyword>
<dbReference type="SUPFAM" id="SSF56672">
    <property type="entry name" value="DNA/RNA polymerases"/>
    <property type="match status" value="1"/>
</dbReference>
<feature type="compositionally biased region" description="Gly residues" evidence="8">
    <location>
        <begin position="19"/>
        <end position="51"/>
    </location>
</feature>
<dbReference type="Gene3D" id="3.10.10.10">
    <property type="entry name" value="HIV Type 1 Reverse Transcriptase, subunit A, domain 1"/>
    <property type="match status" value="1"/>
</dbReference>
<comment type="caution">
    <text evidence="10">The sequence shown here is derived from an EMBL/GenBank/DDBJ whole genome shotgun (WGS) entry which is preliminary data.</text>
</comment>
<dbReference type="GO" id="GO:0003676">
    <property type="term" value="F:nucleic acid binding"/>
    <property type="evidence" value="ECO:0007669"/>
    <property type="project" value="InterPro"/>
</dbReference>
<dbReference type="PANTHER" id="PTHR34072">
    <property type="entry name" value="ENZYMATIC POLYPROTEIN-RELATED"/>
    <property type="match status" value="1"/>
</dbReference>
<dbReference type="InterPro" id="IPR056924">
    <property type="entry name" value="SH3_Tf2-1"/>
</dbReference>
<evidence type="ECO:0000313" key="10">
    <source>
        <dbReference type="EMBL" id="GEU83159.1"/>
    </source>
</evidence>
<reference evidence="10" key="1">
    <citation type="journal article" date="2019" name="Sci. Rep.">
        <title>Draft genome of Tanacetum cinerariifolium, the natural source of mosquito coil.</title>
        <authorList>
            <person name="Yamashiro T."/>
            <person name="Shiraishi A."/>
            <person name="Satake H."/>
            <person name="Nakayama K."/>
        </authorList>
    </citation>
    <scope>NUCLEOTIDE SEQUENCE</scope>
</reference>
<feature type="domain" description="Tf2-1-like SH3-like" evidence="9">
    <location>
        <begin position="645"/>
        <end position="709"/>
    </location>
</feature>
<keyword evidence="3" id="KW-0548">Nucleotidyltransferase</keyword>
<accession>A0A6L2NC35</accession>
<keyword evidence="4" id="KW-0540">Nuclease</keyword>
<gene>
    <name evidence="10" type="ORF">Tci_055137</name>
</gene>
<evidence type="ECO:0000256" key="1">
    <source>
        <dbReference type="ARBA" id="ARBA00022670"/>
    </source>
</evidence>
<dbReference type="GO" id="GO:0004519">
    <property type="term" value="F:endonuclease activity"/>
    <property type="evidence" value="ECO:0007669"/>
    <property type="project" value="UniProtKB-KW"/>
</dbReference>
<feature type="region of interest" description="Disordered" evidence="8">
    <location>
        <begin position="18"/>
        <end position="51"/>
    </location>
</feature>
<dbReference type="Gene3D" id="2.40.70.10">
    <property type="entry name" value="Acid Proteases"/>
    <property type="match status" value="1"/>
</dbReference>
<sequence>MDLAILFAQISVDTLGSYTGTGGGRTGKPMGRVGGRIGNQDGQGGDQGIGANGGIEKVPDFSTKLMACNLKDSDGKGDAIVYTRWIEKMESVQVMSRCGANQKEDFKGLMRKEFCLNNELQKLEYDFWCHAIVEVGHAAYTDRFHELARLVPYLVTLENKRIERYIYGLALHICVMVEVMEPITIQSVVLKAGMLTDEATRNGSLRKNTEKRGNGRELSRDGNVKDDNKRCRTGREFSTVTNPIRKEYTDIEPNDLGFSYEIEIDSEQLVKINKVIRDCKLEIKGHTFDIYLILFRHESFDVIVRMDWLSRHKAEIVYHEKVVRIPQPYGKILGVLGEKSEEKLRVHEDDIPKTAFRTRYGHFEFTVMPFGLTNAPTTKEEHEMHLGLILELLKKEKLKIAAVKNGEAPRTPSEVCSFFGLAGYYCQFIENFSKIAKPLTILIRKNKTYVWELFSDYHCEIRYHPCKANVVADALSKKERIKPKRVRAMNMTIQSSIKDRITAAQNEASKVIDAPAEMLRGLDKQMERRSDGAWDMCWCPGMKKDIALYRVATDFVMKLPRTSSGHDVIWVIIDRLTKSAHFLPMREDYKMDRLARLYLNEIITRHGLPISIIFDRDSRSTSRFWKSMQEALGTRRRKPLEFSVGDHVLLKVTPWKGVIRFKKKGKLAPRFVGPFEITERIGPVAYRLRLPGELNDVHDTFHVSNLKKCLADQTLHVPLEEI</sequence>
<dbReference type="InterPro" id="IPR036397">
    <property type="entry name" value="RNaseH_sf"/>
</dbReference>